<evidence type="ECO:0000313" key="1">
    <source>
        <dbReference type="Proteomes" id="UP000887580"/>
    </source>
</evidence>
<name>A0AC35GBP7_9BILA</name>
<reference evidence="2" key="1">
    <citation type="submission" date="2022-11" db="UniProtKB">
        <authorList>
            <consortium name="WormBaseParasite"/>
        </authorList>
    </citation>
    <scope>IDENTIFICATION</scope>
</reference>
<accession>A0AC35GBP7</accession>
<organism evidence="1 2">
    <name type="scientific">Panagrolaimus sp. PS1159</name>
    <dbReference type="NCBI Taxonomy" id="55785"/>
    <lineage>
        <taxon>Eukaryota</taxon>
        <taxon>Metazoa</taxon>
        <taxon>Ecdysozoa</taxon>
        <taxon>Nematoda</taxon>
        <taxon>Chromadorea</taxon>
        <taxon>Rhabditida</taxon>
        <taxon>Tylenchina</taxon>
        <taxon>Panagrolaimomorpha</taxon>
        <taxon>Panagrolaimoidea</taxon>
        <taxon>Panagrolaimidae</taxon>
        <taxon>Panagrolaimus</taxon>
    </lineage>
</organism>
<protein>
    <submittedName>
        <fullName evidence="2">C6 domain-containing protein</fullName>
    </submittedName>
</protein>
<dbReference type="Proteomes" id="UP000887580">
    <property type="component" value="Unplaced"/>
</dbReference>
<proteinExistence type="predicted"/>
<evidence type="ECO:0000313" key="2">
    <source>
        <dbReference type="WBParaSite" id="PS1159_v2.g3682.t1"/>
    </source>
</evidence>
<sequence>MSALLTLLILVNSARYGQSCIATTTPRITTTTQLCCPPLSTGNPPRQVAPPGTPGAALDECAVLRRIQRGECPLTAEIVCSGARGMSVDQVILQFLSGTTVVAASTGVTRTSVTIFCTSAGYRVRNTAGNLVAFTAVSCTQRTLAGPDFTDYYADGVSGASLATGTRTRTNLY</sequence>
<dbReference type="WBParaSite" id="PS1159_v2.g3682.t1">
    <property type="protein sequence ID" value="PS1159_v2.g3682.t1"/>
    <property type="gene ID" value="PS1159_v2.g3682"/>
</dbReference>